<reference evidence="11" key="1">
    <citation type="submission" date="2011-08" db="EMBL/GenBank/DDBJ databases">
        <authorList>
            <person name="Rombauts S."/>
        </authorList>
    </citation>
    <scope>NUCLEOTIDE SEQUENCE</scope>
    <source>
        <strain evidence="11">London</strain>
    </source>
</reference>
<evidence type="ECO:0000256" key="3">
    <source>
        <dbReference type="ARBA" id="ARBA00022737"/>
    </source>
</evidence>
<proteinExistence type="predicted"/>
<dbReference type="InterPro" id="IPR013083">
    <property type="entry name" value="Znf_RING/FYVE/PHD"/>
</dbReference>
<dbReference type="GO" id="GO:0006357">
    <property type="term" value="P:regulation of transcription by RNA polymerase II"/>
    <property type="evidence" value="ECO:0007669"/>
    <property type="project" value="TreeGrafter"/>
</dbReference>
<comment type="subcellular location">
    <subcellularLocation>
        <location evidence="1">Nucleus</location>
    </subcellularLocation>
</comment>
<name>T1L1C9_TETUR</name>
<keyword evidence="3" id="KW-0677">Repeat</keyword>
<dbReference type="GO" id="GO:0008270">
    <property type="term" value="F:zinc ion binding"/>
    <property type="evidence" value="ECO:0007669"/>
    <property type="project" value="UniProtKB-KW"/>
</dbReference>
<feature type="compositionally biased region" description="Basic and acidic residues" evidence="7">
    <location>
        <begin position="400"/>
        <end position="426"/>
    </location>
</feature>
<feature type="domain" description="Tudor" evidence="9">
    <location>
        <begin position="8"/>
        <end position="64"/>
    </location>
</feature>
<evidence type="ECO:0000256" key="2">
    <source>
        <dbReference type="ARBA" id="ARBA00022723"/>
    </source>
</evidence>
<organism evidence="10 11">
    <name type="scientific">Tetranychus urticae</name>
    <name type="common">Two-spotted spider mite</name>
    <dbReference type="NCBI Taxonomy" id="32264"/>
    <lineage>
        <taxon>Eukaryota</taxon>
        <taxon>Metazoa</taxon>
        <taxon>Ecdysozoa</taxon>
        <taxon>Arthropoda</taxon>
        <taxon>Chelicerata</taxon>
        <taxon>Arachnida</taxon>
        <taxon>Acari</taxon>
        <taxon>Acariformes</taxon>
        <taxon>Trombidiformes</taxon>
        <taxon>Prostigmata</taxon>
        <taxon>Eleutherengona</taxon>
        <taxon>Raphignathae</taxon>
        <taxon>Tetranychoidea</taxon>
        <taxon>Tetranychidae</taxon>
        <taxon>Tetranychus</taxon>
    </lineage>
</organism>
<dbReference type="AlphaFoldDB" id="T1L1C9"/>
<dbReference type="SUPFAM" id="SSF57903">
    <property type="entry name" value="FYVE/PHD zinc finger"/>
    <property type="match status" value="1"/>
</dbReference>
<dbReference type="PROSITE" id="PS01359">
    <property type="entry name" value="ZF_PHD_1"/>
    <property type="match status" value="1"/>
</dbReference>
<evidence type="ECO:0000256" key="5">
    <source>
        <dbReference type="ARBA" id="ARBA00022833"/>
    </source>
</evidence>
<dbReference type="InterPro" id="IPR019786">
    <property type="entry name" value="Zinc_finger_PHD-type_CS"/>
</dbReference>
<dbReference type="SMART" id="SM00333">
    <property type="entry name" value="TUDOR"/>
    <property type="match status" value="1"/>
</dbReference>
<dbReference type="EMBL" id="CAEY01000891">
    <property type="status" value="NOT_ANNOTATED_CDS"/>
    <property type="molecule type" value="Genomic_DNA"/>
</dbReference>
<dbReference type="PANTHER" id="PTHR15856:SF51">
    <property type="entry name" value="MBD-R2"/>
    <property type="match status" value="1"/>
</dbReference>
<evidence type="ECO:0008006" key="12">
    <source>
        <dbReference type="Google" id="ProtNLM"/>
    </source>
</evidence>
<dbReference type="HOGENOM" id="CLU_644556_0_0_1"/>
<dbReference type="Proteomes" id="UP000015104">
    <property type="component" value="Unassembled WGS sequence"/>
</dbReference>
<evidence type="ECO:0000256" key="4">
    <source>
        <dbReference type="ARBA" id="ARBA00022771"/>
    </source>
</evidence>
<dbReference type="InterPro" id="IPR002999">
    <property type="entry name" value="Tudor"/>
</dbReference>
<accession>T1L1C9</accession>
<dbReference type="PANTHER" id="PTHR15856">
    <property type="entry name" value="PHD FINGER PROTEIN 20-RELATED"/>
    <property type="match status" value="1"/>
</dbReference>
<dbReference type="Gene3D" id="2.30.30.140">
    <property type="match status" value="1"/>
</dbReference>
<evidence type="ECO:0000256" key="1">
    <source>
        <dbReference type="ARBA" id="ARBA00004123"/>
    </source>
</evidence>
<evidence type="ECO:0000256" key="7">
    <source>
        <dbReference type="SAM" id="MobiDB-lite"/>
    </source>
</evidence>
<evidence type="ECO:0000259" key="9">
    <source>
        <dbReference type="SMART" id="SM00333"/>
    </source>
</evidence>
<dbReference type="SMART" id="SM00249">
    <property type="entry name" value="PHD"/>
    <property type="match status" value="1"/>
</dbReference>
<dbReference type="GO" id="GO:0044545">
    <property type="term" value="C:NSL complex"/>
    <property type="evidence" value="ECO:0007669"/>
    <property type="project" value="TreeGrafter"/>
</dbReference>
<dbReference type="eggNOG" id="KOG1844">
    <property type="taxonomic scope" value="Eukaryota"/>
</dbReference>
<keyword evidence="11" id="KW-1185">Reference proteome</keyword>
<keyword evidence="4" id="KW-0863">Zinc-finger</keyword>
<keyword evidence="2" id="KW-0479">Metal-binding</keyword>
<evidence type="ECO:0000313" key="10">
    <source>
        <dbReference type="EnsemblMetazoa" id="tetur31g01300.1"/>
    </source>
</evidence>
<dbReference type="InterPro" id="IPR011011">
    <property type="entry name" value="Znf_FYVE_PHD"/>
</dbReference>
<keyword evidence="6" id="KW-0539">Nucleus</keyword>
<dbReference type="Gene3D" id="3.30.40.10">
    <property type="entry name" value="Zinc/RING finger domain, C3HC4 (zinc finger)"/>
    <property type="match status" value="1"/>
</dbReference>
<dbReference type="STRING" id="32264.T1L1C9"/>
<feature type="region of interest" description="Disordered" evidence="7">
    <location>
        <begin position="395"/>
        <end position="426"/>
    </location>
</feature>
<evidence type="ECO:0000256" key="6">
    <source>
        <dbReference type="ARBA" id="ARBA00023242"/>
    </source>
</evidence>
<sequence length="426" mass="48752">MNNDKKPAKYSLGDKVLARWVDGRRYPGMIDQILTNGNYIVFFEDGARKSVKPMHIELNLKPIPRLEYPFADPKELAEIHESDLCDYIIKCICESTKDVGILVQCEYCSSWQHATCIGIETNEDLPNAYTCYVCKNPEKVYASRRYCHDSFWLKKGKLPCFSSTEEQSSNNQESKVAAVNLLLDAAMECVWIIHGLKNQISLLEGTKESINLNLCNKPSIKNDESTLLKSSKETKSEEISILKSYLSIKDSSPAKNLTSDKSSASPDQIYLKLPSNSKANVKHNIQVDQIIEDPSKSDCEVADEEIINQKSTSKLSPLDTHVDTPKKKLLEHILGVKSRLENRLSYIEARIDDIEKDYGLNLDPDEIEREEAKFRKTIKLFYRELKLVMDLSRYQKKRQMGQDKQRKELEHKIGNETTKQKDSELS</sequence>
<dbReference type="EnsemblMetazoa" id="tetur31g01300.1">
    <property type="protein sequence ID" value="tetur31g01300.1"/>
    <property type="gene ID" value="tetur31g01300"/>
</dbReference>
<dbReference type="InterPro" id="IPR043449">
    <property type="entry name" value="PHF20-like"/>
</dbReference>
<dbReference type="Pfam" id="PF20826">
    <property type="entry name" value="PHD_5"/>
    <property type="match status" value="1"/>
</dbReference>
<protein>
    <recommendedName>
        <fullName evidence="12">PHD-type domain-containing protein</fullName>
    </recommendedName>
</protein>
<dbReference type="GO" id="GO:0005634">
    <property type="term" value="C:nucleus"/>
    <property type="evidence" value="ECO:0007669"/>
    <property type="project" value="UniProtKB-SubCell"/>
</dbReference>
<feature type="domain" description="Zinc finger PHD-type" evidence="8">
    <location>
        <begin position="90"/>
        <end position="135"/>
    </location>
</feature>
<dbReference type="CDD" id="cd20386">
    <property type="entry name" value="Tudor_PHF20-like"/>
    <property type="match status" value="1"/>
</dbReference>
<evidence type="ECO:0000259" key="8">
    <source>
        <dbReference type="SMART" id="SM00249"/>
    </source>
</evidence>
<keyword evidence="5" id="KW-0862">Zinc</keyword>
<dbReference type="InterPro" id="IPR001965">
    <property type="entry name" value="Znf_PHD"/>
</dbReference>
<evidence type="ECO:0000313" key="11">
    <source>
        <dbReference type="Proteomes" id="UP000015104"/>
    </source>
</evidence>
<reference evidence="10" key="2">
    <citation type="submission" date="2015-06" db="UniProtKB">
        <authorList>
            <consortium name="EnsemblMetazoa"/>
        </authorList>
    </citation>
    <scope>IDENTIFICATION</scope>
</reference>
<dbReference type="SUPFAM" id="SSF63748">
    <property type="entry name" value="Tudor/PWWP/MBT"/>
    <property type="match status" value="1"/>
</dbReference>